<reference evidence="4" key="1">
    <citation type="submission" date="2020-09" db="EMBL/GenBank/DDBJ databases">
        <title>Genome-Enabled Discovery of Anthraquinone Biosynthesis in Senna tora.</title>
        <authorList>
            <person name="Kang S.-H."/>
            <person name="Pandey R.P."/>
            <person name="Lee C.-M."/>
            <person name="Sim J.-S."/>
            <person name="Jeong J.-T."/>
            <person name="Choi B.-S."/>
            <person name="Jung M."/>
            <person name="Ginzburg D."/>
            <person name="Zhao K."/>
            <person name="Won S.Y."/>
            <person name="Oh T.-J."/>
            <person name="Yu Y."/>
            <person name="Kim N.-H."/>
            <person name="Lee O.R."/>
            <person name="Lee T.-H."/>
            <person name="Bashyal P."/>
            <person name="Kim T.-S."/>
            <person name="Lee W.-H."/>
            <person name="Kawkins C."/>
            <person name="Kim C.-K."/>
            <person name="Kim J.S."/>
            <person name="Ahn B.O."/>
            <person name="Rhee S.Y."/>
            <person name="Sohng J.K."/>
        </authorList>
    </citation>
    <scope>NUCLEOTIDE SEQUENCE</scope>
    <source>
        <tissue evidence="4">Leaf</tissue>
    </source>
</reference>
<dbReference type="SUPFAM" id="SSF53756">
    <property type="entry name" value="UDP-Glycosyltransferase/glycogen phosphorylase"/>
    <property type="match status" value="1"/>
</dbReference>
<dbReference type="EMBL" id="JAAIUW010000010">
    <property type="protein sequence ID" value="KAF7812255.1"/>
    <property type="molecule type" value="Genomic_DNA"/>
</dbReference>
<evidence type="ECO:0000256" key="2">
    <source>
        <dbReference type="ARBA" id="ARBA00022676"/>
    </source>
</evidence>
<keyword evidence="2" id="KW-0328">Glycosyltransferase</keyword>
<protein>
    <submittedName>
        <fullName evidence="4">UDP-glycosyltransferase 13-like</fullName>
    </submittedName>
</protein>
<proteinExistence type="inferred from homology"/>
<comment type="similarity">
    <text evidence="1">Belongs to the UDP-glycosyltransferase family.</text>
</comment>
<dbReference type="InterPro" id="IPR002213">
    <property type="entry name" value="UDP_glucos_trans"/>
</dbReference>
<evidence type="ECO:0000256" key="1">
    <source>
        <dbReference type="ARBA" id="ARBA00009995"/>
    </source>
</evidence>
<keyword evidence="5" id="KW-1185">Reference proteome</keyword>
<dbReference type="InterPro" id="IPR050481">
    <property type="entry name" value="UDP-glycosyltransf_plant"/>
</dbReference>
<dbReference type="AlphaFoldDB" id="A0A834W6V3"/>
<dbReference type="Gene3D" id="3.40.50.2000">
    <property type="entry name" value="Glycogen Phosphorylase B"/>
    <property type="match status" value="1"/>
</dbReference>
<dbReference type="GO" id="GO:0035251">
    <property type="term" value="F:UDP-glucosyltransferase activity"/>
    <property type="evidence" value="ECO:0007669"/>
    <property type="project" value="InterPro"/>
</dbReference>
<keyword evidence="3 4" id="KW-0808">Transferase</keyword>
<evidence type="ECO:0000313" key="4">
    <source>
        <dbReference type="EMBL" id="KAF7812255.1"/>
    </source>
</evidence>
<dbReference type="PANTHER" id="PTHR48048">
    <property type="entry name" value="GLYCOSYLTRANSFERASE"/>
    <property type="match status" value="1"/>
</dbReference>
<comment type="caution">
    <text evidence="4">The sequence shown here is derived from an EMBL/GenBank/DDBJ whole genome shotgun (WGS) entry which is preliminary data.</text>
</comment>
<dbReference type="Pfam" id="PF00201">
    <property type="entry name" value="UDPGT"/>
    <property type="match status" value="1"/>
</dbReference>
<evidence type="ECO:0000313" key="5">
    <source>
        <dbReference type="Proteomes" id="UP000634136"/>
    </source>
</evidence>
<dbReference type="OrthoDB" id="1927969at2759"/>
<accession>A0A834W6V3</accession>
<gene>
    <name evidence="4" type="ORF">G2W53_033231</name>
</gene>
<dbReference type="Proteomes" id="UP000634136">
    <property type="component" value="Unassembled WGS sequence"/>
</dbReference>
<name>A0A834W6V3_9FABA</name>
<dbReference type="PANTHER" id="PTHR48048:SF76">
    <property type="entry name" value="UDP-GLYCOSYLTRANSFERASE 708D1-LIKE"/>
    <property type="match status" value="1"/>
</dbReference>
<organism evidence="4 5">
    <name type="scientific">Senna tora</name>
    <dbReference type="NCBI Taxonomy" id="362788"/>
    <lineage>
        <taxon>Eukaryota</taxon>
        <taxon>Viridiplantae</taxon>
        <taxon>Streptophyta</taxon>
        <taxon>Embryophyta</taxon>
        <taxon>Tracheophyta</taxon>
        <taxon>Spermatophyta</taxon>
        <taxon>Magnoliopsida</taxon>
        <taxon>eudicotyledons</taxon>
        <taxon>Gunneridae</taxon>
        <taxon>Pentapetalae</taxon>
        <taxon>rosids</taxon>
        <taxon>fabids</taxon>
        <taxon>Fabales</taxon>
        <taxon>Fabaceae</taxon>
        <taxon>Caesalpinioideae</taxon>
        <taxon>Cassia clade</taxon>
        <taxon>Senna</taxon>
    </lineage>
</organism>
<sequence>MEKLKKRRMVVKTWVDQREILGHGSVGGFMSHCGWNSMVEAAWYGVRQLAWPLNGDQRLNAEVVEKSGLGV</sequence>
<evidence type="ECO:0000256" key="3">
    <source>
        <dbReference type="ARBA" id="ARBA00022679"/>
    </source>
</evidence>